<feature type="transmembrane region" description="Helical" evidence="6">
    <location>
        <begin position="84"/>
        <end position="103"/>
    </location>
</feature>
<dbReference type="EMBL" id="BJYL01000014">
    <property type="protein sequence ID" value="GEN82724.1"/>
    <property type="molecule type" value="Genomic_DNA"/>
</dbReference>
<feature type="transmembrane region" description="Helical" evidence="6">
    <location>
        <begin position="391"/>
        <end position="411"/>
    </location>
</feature>
<feature type="transmembrane region" description="Helical" evidence="6">
    <location>
        <begin position="109"/>
        <end position="132"/>
    </location>
</feature>
<feature type="transmembrane region" description="Helical" evidence="6">
    <location>
        <begin position="365"/>
        <end position="384"/>
    </location>
</feature>
<keyword evidence="2" id="KW-0813">Transport</keyword>
<feature type="transmembrane region" description="Helical" evidence="6">
    <location>
        <begin position="301"/>
        <end position="325"/>
    </location>
</feature>
<feature type="transmembrane region" description="Helical" evidence="6">
    <location>
        <begin position="181"/>
        <end position="200"/>
    </location>
</feature>
<dbReference type="SUPFAM" id="SSF103473">
    <property type="entry name" value="MFS general substrate transporter"/>
    <property type="match status" value="1"/>
</dbReference>
<evidence type="ECO:0000256" key="6">
    <source>
        <dbReference type="SAM" id="Phobius"/>
    </source>
</evidence>
<evidence type="ECO:0000313" key="9">
    <source>
        <dbReference type="Proteomes" id="UP000321901"/>
    </source>
</evidence>
<evidence type="ECO:0000256" key="3">
    <source>
        <dbReference type="ARBA" id="ARBA00022692"/>
    </source>
</evidence>
<dbReference type="InterPro" id="IPR036259">
    <property type="entry name" value="MFS_trans_sf"/>
</dbReference>
<feature type="transmembrane region" description="Helical" evidence="6">
    <location>
        <begin position="144"/>
        <end position="169"/>
    </location>
</feature>
<dbReference type="Proteomes" id="UP000321901">
    <property type="component" value="Unassembled WGS sequence"/>
</dbReference>
<dbReference type="InterPro" id="IPR005829">
    <property type="entry name" value="Sugar_transporter_CS"/>
</dbReference>
<dbReference type="GO" id="GO:0022857">
    <property type="term" value="F:transmembrane transporter activity"/>
    <property type="evidence" value="ECO:0007669"/>
    <property type="project" value="InterPro"/>
</dbReference>
<dbReference type="InterPro" id="IPR020846">
    <property type="entry name" value="MFS_dom"/>
</dbReference>
<feature type="transmembrane region" description="Helical" evidence="6">
    <location>
        <begin position="232"/>
        <end position="258"/>
    </location>
</feature>
<evidence type="ECO:0000256" key="4">
    <source>
        <dbReference type="ARBA" id="ARBA00022989"/>
    </source>
</evidence>
<dbReference type="GO" id="GO:0005886">
    <property type="term" value="C:plasma membrane"/>
    <property type="evidence" value="ECO:0007669"/>
    <property type="project" value="UniProtKB-SubCell"/>
</dbReference>
<dbReference type="PROSITE" id="PS50850">
    <property type="entry name" value="MFS"/>
    <property type="match status" value="1"/>
</dbReference>
<dbReference type="Pfam" id="PF07690">
    <property type="entry name" value="MFS_1"/>
    <property type="match status" value="2"/>
</dbReference>
<feature type="transmembrane region" description="Helical" evidence="6">
    <location>
        <begin position="56"/>
        <end position="77"/>
    </location>
</feature>
<keyword evidence="5 6" id="KW-0472">Membrane</keyword>
<dbReference type="PANTHER" id="PTHR23520">
    <property type="entry name" value="TRANSPORTER, PUTATIVE (AFU_ORTHOLOGUE AFUA_3G04000)-RELATED"/>
    <property type="match status" value="1"/>
</dbReference>
<evidence type="ECO:0000256" key="1">
    <source>
        <dbReference type="ARBA" id="ARBA00004651"/>
    </source>
</evidence>
<keyword evidence="9" id="KW-1185">Reference proteome</keyword>
<dbReference type="AlphaFoldDB" id="A0A511Z5K2"/>
<dbReference type="PROSITE" id="PS00216">
    <property type="entry name" value="SUGAR_TRANSPORT_1"/>
    <property type="match status" value="1"/>
</dbReference>
<gene>
    <name evidence="8" type="ORF">SLU01_10360</name>
</gene>
<dbReference type="InterPro" id="IPR011701">
    <property type="entry name" value="MFS"/>
</dbReference>
<comment type="subcellular location">
    <subcellularLocation>
        <location evidence="1">Cell membrane</location>
        <topology evidence="1">Multi-pass membrane protein</topology>
    </subcellularLocation>
</comment>
<sequence length="421" mass="45755">MVMIRVGELKRKFFSFNRNVRLFIIGNALIQIGMGVFMVMYNLYIRELGMPETVNGKVISMTAMASAIMLVPAGFLSDRFGRKWMIVGGAVLTVTTLFYRGIAVAETPIIAAAFLTGLFMAFVQVSGIPFLAENSSPTERVKLFSVNFAIVTIANVVGSLAGGIIADVLETVLKITTAEAIRYALLAGAAIFTSGLIPLFRLRDKPKEEAKVKREHAPQESPSLDDSLKRNLIVIFHFSFASLLIGFGSGLVVPYLNLYFANRFDATNSYIGFVLSLGSAMTAVAAMIGPALSRKVGKVKALILFQVLSIPFLLLTAYTTSLWLASLGFLLRQALMNAGNPIQSAVAMEVVSDKYKGLANSMNQMVFNLGWATMGSVATGLVVAHGSYWGYAYAFTITAGLYIVSSVYYYFIFGRRKLAGE</sequence>
<comment type="caution">
    <text evidence="8">The sequence shown here is derived from an EMBL/GenBank/DDBJ whole genome shotgun (WGS) entry which is preliminary data.</text>
</comment>
<protein>
    <submittedName>
        <fullName evidence="8">MFS transporter</fullName>
    </submittedName>
</protein>
<evidence type="ECO:0000259" key="7">
    <source>
        <dbReference type="PROSITE" id="PS50850"/>
    </source>
</evidence>
<proteinExistence type="predicted"/>
<keyword evidence="3 6" id="KW-0812">Transmembrane</keyword>
<reference evidence="8 9" key="1">
    <citation type="submission" date="2019-07" db="EMBL/GenBank/DDBJ databases">
        <title>Whole genome shotgun sequence of Sporosarcina luteola NBRC 105378.</title>
        <authorList>
            <person name="Hosoyama A."/>
            <person name="Uohara A."/>
            <person name="Ohji S."/>
            <person name="Ichikawa N."/>
        </authorList>
    </citation>
    <scope>NUCLEOTIDE SEQUENCE [LARGE SCALE GENOMIC DNA]</scope>
    <source>
        <strain evidence="8 9">NBRC 105378</strain>
    </source>
</reference>
<feature type="transmembrane region" description="Helical" evidence="6">
    <location>
        <begin position="270"/>
        <end position="289"/>
    </location>
</feature>
<dbReference type="CDD" id="cd17325">
    <property type="entry name" value="MFS_MdtG_SLC18_like"/>
    <property type="match status" value="1"/>
</dbReference>
<dbReference type="Gene3D" id="1.20.1250.20">
    <property type="entry name" value="MFS general substrate transporter like domains"/>
    <property type="match status" value="2"/>
</dbReference>
<dbReference type="PANTHER" id="PTHR23520:SF5">
    <property type="entry name" value="TRANSPORTER, PUTATIVE (AFU_ORTHOLOGUE AFUA_3G04000)-RELATED"/>
    <property type="match status" value="1"/>
</dbReference>
<organism evidence="8 9">
    <name type="scientific">Sporosarcina luteola</name>
    <dbReference type="NCBI Taxonomy" id="582850"/>
    <lineage>
        <taxon>Bacteria</taxon>
        <taxon>Bacillati</taxon>
        <taxon>Bacillota</taxon>
        <taxon>Bacilli</taxon>
        <taxon>Bacillales</taxon>
        <taxon>Caryophanaceae</taxon>
        <taxon>Sporosarcina</taxon>
    </lineage>
</organism>
<accession>A0A511Z5K2</accession>
<evidence type="ECO:0000256" key="5">
    <source>
        <dbReference type="ARBA" id="ARBA00023136"/>
    </source>
</evidence>
<feature type="transmembrane region" description="Helical" evidence="6">
    <location>
        <begin position="20"/>
        <end position="44"/>
    </location>
</feature>
<name>A0A511Z5K2_9BACL</name>
<evidence type="ECO:0000313" key="8">
    <source>
        <dbReference type="EMBL" id="GEN82724.1"/>
    </source>
</evidence>
<keyword evidence="4 6" id="KW-1133">Transmembrane helix</keyword>
<feature type="domain" description="Major facilitator superfamily (MFS) profile" evidence="7">
    <location>
        <begin position="19"/>
        <end position="417"/>
    </location>
</feature>
<evidence type="ECO:0000256" key="2">
    <source>
        <dbReference type="ARBA" id="ARBA00022448"/>
    </source>
</evidence>